<keyword evidence="3" id="KW-1133">Transmembrane helix</keyword>
<dbReference type="PANTHER" id="PTHR43184">
    <property type="entry name" value="MAJOR FACILITATOR SUPERFAMILY TRANSPORTER 16, ISOFORM B"/>
    <property type="match status" value="1"/>
</dbReference>
<sequence>MSARPGAPERAHRQAVLVLTFLCYAGFHASRKPPSIVKSVLRGEVPFDGNWQSTRETGSAPVIELELPYSLLGGWAPFNGPKGQSMLGEVDLAFLGAYAIGMFYAGHLGDRLDLRLFLSAAVGDLSCKQPDTCEMTGLAIKHGMHDAWPISLPSQQPSPLQGAIQGHDHSDAMLILQCLNPH</sequence>
<dbReference type="Gene3D" id="1.20.1250.20">
    <property type="entry name" value="MFS general substrate transporter like domains"/>
    <property type="match status" value="1"/>
</dbReference>
<keyword evidence="4" id="KW-0472">Membrane</keyword>
<evidence type="ECO:0000256" key="4">
    <source>
        <dbReference type="ARBA" id="ARBA00023136"/>
    </source>
</evidence>
<evidence type="ECO:0000256" key="3">
    <source>
        <dbReference type="ARBA" id="ARBA00022989"/>
    </source>
</evidence>
<organism evidence="6 7">
    <name type="scientific">Haematococcus lacustris</name>
    <name type="common">Green alga</name>
    <name type="synonym">Haematococcus pluvialis</name>
    <dbReference type="NCBI Taxonomy" id="44745"/>
    <lineage>
        <taxon>Eukaryota</taxon>
        <taxon>Viridiplantae</taxon>
        <taxon>Chlorophyta</taxon>
        <taxon>core chlorophytes</taxon>
        <taxon>Chlorophyceae</taxon>
        <taxon>CS clade</taxon>
        <taxon>Chlamydomonadales</taxon>
        <taxon>Haematococcaceae</taxon>
        <taxon>Haematococcus</taxon>
    </lineage>
</organism>
<evidence type="ECO:0000313" key="7">
    <source>
        <dbReference type="Proteomes" id="UP000485058"/>
    </source>
</evidence>
<dbReference type="InterPro" id="IPR036259">
    <property type="entry name" value="MFS_trans_sf"/>
</dbReference>
<dbReference type="Proteomes" id="UP000485058">
    <property type="component" value="Unassembled WGS sequence"/>
</dbReference>
<protein>
    <submittedName>
        <fullName evidence="6">Glycerol-3-phosphate permease-like protein</fullName>
    </submittedName>
</protein>
<accession>A0A699YHT7</accession>
<comment type="caution">
    <text evidence="6">The sequence shown here is derived from an EMBL/GenBank/DDBJ whole genome shotgun (WGS) entry which is preliminary data.</text>
</comment>
<comment type="subcellular location">
    <subcellularLocation>
        <location evidence="1">Membrane</location>
        <topology evidence="1">Multi-pass membrane protein</topology>
    </subcellularLocation>
</comment>
<name>A0A699YHT7_HAELA</name>
<dbReference type="GO" id="GO:0016020">
    <property type="term" value="C:membrane"/>
    <property type="evidence" value="ECO:0007669"/>
    <property type="project" value="UniProtKB-SubCell"/>
</dbReference>
<evidence type="ECO:0000256" key="5">
    <source>
        <dbReference type="SAM" id="SignalP"/>
    </source>
</evidence>
<keyword evidence="5" id="KW-0732">Signal</keyword>
<dbReference type="EMBL" id="BLLF01000094">
    <property type="protein sequence ID" value="GFH07438.1"/>
    <property type="molecule type" value="Genomic_DNA"/>
</dbReference>
<evidence type="ECO:0000256" key="2">
    <source>
        <dbReference type="ARBA" id="ARBA00022692"/>
    </source>
</evidence>
<keyword evidence="2" id="KW-0812">Transmembrane</keyword>
<evidence type="ECO:0000313" key="6">
    <source>
        <dbReference type="EMBL" id="GFH07438.1"/>
    </source>
</evidence>
<feature type="signal peptide" evidence="5">
    <location>
        <begin position="1"/>
        <end position="30"/>
    </location>
</feature>
<reference evidence="6 7" key="1">
    <citation type="submission" date="2020-02" db="EMBL/GenBank/DDBJ databases">
        <title>Draft genome sequence of Haematococcus lacustris strain NIES-144.</title>
        <authorList>
            <person name="Morimoto D."/>
            <person name="Nakagawa S."/>
            <person name="Yoshida T."/>
            <person name="Sawayama S."/>
        </authorList>
    </citation>
    <scope>NUCLEOTIDE SEQUENCE [LARGE SCALE GENOMIC DNA]</scope>
    <source>
        <strain evidence="6 7">NIES-144</strain>
    </source>
</reference>
<feature type="chain" id="PRO_5025691573" evidence="5">
    <location>
        <begin position="31"/>
        <end position="182"/>
    </location>
</feature>
<evidence type="ECO:0000256" key="1">
    <source>
        <dbReference type="ARBA" id="ARBA00004141"/>
    </source>
</evidence>
<gene>
    <name evidence="6" type="ORF">HaLaN_02233</name>
</gene>
<proteinExistence type="predicted"/>
<keyword evidence="7" id="KW-1185">Reference proteome</keyword>
<dbReference type="PANTHER" id="PTHR43184:SF12">
    <property type="entry name" value="SUGAR PHOSPHATE EXCHANGER 3"/>
    <property type="match status" value="1"/>
</dbReference>
<dbReference type="AlphaFoldDB" id="A0A699YHT7"/>